<feature type="compositionally biased region" description="Basic and acidic residues" evidence="1">
    <location>
        <begin position="39"/>
        <end position="52"/>
    </location>
</feature>
<sequence>MREASREVQELAGEEKRLLFPRSLLLRSTSSSSSLGTPRGEERWSDLGRRGEATISGPSLSRVALPLPVSAMLAMERD</sequence>
<accession>A0A0E0KXS6</accession>
<dbReference type="EnsemblPlants" id="OPUNC05G01110.1">
    <property type="protein sequence ID" value="OPUNC05G01110.1"/>
    <property type="gene ID" value="OPUNC05G01110"/>
</dbReference>
<feature type="compositionally biased region" description="Low complexity" evidence="1">
    <location>
        <begin position="28"/>
        <end position="38"/>
    </location>
</feature>
<evidence type="ECO:0000313" key="2">
    <source>
        <dbReference type="EnsemblPlants" id="OPUNC05G01110.1"/>
    </source>
</evidence>
<reference evidence="2" key="1">
    <citation type="submission" date="2015-04" db="UniProtKB">
        <authorList>
            <consortium name="EnsemblPlants"/>
        </authorList>
    </citation>
    <scope>IDENTIFICATION</scope>
</reference>
<evidence type="ECO:0000313" key="3">
    <source>
        <dbReference type="Proteomes" id="UP000026962"/>
    </source>
</evidence>
<protein>
    <submittedName>
        <fullName evidence="2">Uncharacterized protein</fullName>
    </submittedName>
</protein>
<dbReference type="AlphaFoldDB" id="A0A0E0KXS6"/>
<feature type="region of interest" description="Disordered" evidence="1">
    <location>
        <begin position="28"/>
        <end position="52"/>
    </location>
</feature>
<dbReference type="Gramene" id="OPUNC05G01110.1">
    <property type="protein sequence ID" value="OPUNC05G01110.1"/>
    <property type="gene ID" value="OPUNC05G01110"/>
</dbReference>
<proteinExistence type="predicted"/>
<reference evidence="2" key="2">
    <citation type="submission" date="2018-05" db="EMBL/GenBank/DDBJ databases">
        <title>OpunRS2 (Oryza punctata Reference Sequence Version 2).</title>
        <authorList>
            <person name="Zhang J."/>
            <person name="Kudrna D."/>
            <person name="Lee S."/>
            <person name="Talag J."/>
            <person name="Welchert J."/>
            <person name="Wing R.A."/>
        </authorList>
    </citation>
    <scope>NUCLEOTIDE SEQUENCE [LARGE SCALE GENOMIC DNA]</scope>
</reference>
<dbReference type="HOGENOM" id="CLU_2626243_0_0_1"/>
<name>A0A0E0KXS6_ORYPU</name>
<dbReference type="Proteomes" id="UP000026962">
    <property type="component" value="Chromosome 5"/>
</dbReference>
<organism evidence="2">
    <name type="scientific">Oryza punctata</name>
    <name type="common">Red rice</name>
    <dbReference type="NCBI Taxonomy" id="4537"/>
    <lineage>
        <taxon>Eukaryota</taxon>
        <taxon>Viridiplantae</taxon>
        <taxon>Streptophyta</taxon>
        <taxon>Embryophyta</taxon>
        <taxon>Tracheophyta</taxon>
        <taxon>Spermatophyta</taxon>
        <taxon>Magnoliopsida</taxon>
        <taxon>Liliopsida</taxon>
        <taxon>Poales</taxon>
        <taxon>Poaceae</taxon>
        <taxon>BOP clade</taxon>
        <taxon>Oryzoideae</taxon>
        <taxon>Oryzeae</taxon>
        <taxon>Oryzinae</taxon>
        <taxon>Oryza</taxon>
    </lineage>
</organism>
<keyword evidence="3" id="KW-1185">Reference proteome</keyword>
<evidence type="ECO:0000256" key="1">
    <source>
        <dbReference type="SAM" id="MobiDB-lite"/>
    </source>
</evidence>